<comment type="caution">
    <text evidence="4">The sequence shown here is derived from an EMBL/GenBank/DDBJ whole genome shotgun (WGS) entry which is preliminary data.</text>
</comment>
<feature type="region of interest" description="Disordered" evidence="3">
    <location>
        <begin position="200"/>
        <end position="225"/>
    </location>
</feature>
<dbReference type="EMBL" id="DSPX01000100">
    <property type="protein sequence ID" value="HGG01033.1"/>
    <property type="molecule type" value="Genomic_DNA"/>
</dbReference>
<dbReference type="PRINTS" id="PR00080">
    <property type="entry name" value="SDRFAMILY"/>
</dbReference>
<dbReference type="AlphaFoldDB" id="A0A7C3VGY4"/>
<dbReference type="NCBIfam" id="TIGR01963">
    <property type="entry name" value="PHB_DH"/>
    <property type="match status" value="1"/>
</dbReference>
<dbReference type="PANTHER" id="PTHR42879:SF2">
    <property type="entry name" value="3-OXOACYL-[ACYL-CARRIER-PROTEIN] REDUCTASE FABG"/>
    <property type="match status" value="1"/>
</dbReference>
<protein>
    <submittedName>
        <fullName evidence="4">3-hydroxybutyrate dehydrogenase</fullName>
        <ecNumber evidence="4">1.1.1.30</ecNumber>
    </submittedName>
</protein>
<dbReference type="FunFam" id="3.40.50.720:FF:000084">
    <property type="entry name" value="Short-chain dehydrogenase reductase"/>
    <property type="match status" value="1"/>
</dbReference>
<dbReference type="Pfam" id="PF13561">
    <property type="entry name" value="adh_short_C2"/>
    <property type="match status" value="1"/>
</dbReference>
<dbReference type="PANTHER" id="PTHR42879">
    <property type="entry name" value="3-OXOACYL-(ACYL-CARRIER-PROTEIN) REDUCTASE"/>
    <property type="match status" value="1"/>
</dbReference>
<dbReference type="GO" id="GO:0032787">
    <property type="term" value="P:monocarboxylic acid metabolic process"/>
    <property type="evidence" value="ECO:0007669"/>
    <property type="project" value="UniProtKB-ARBA"/>
</dbReference>
<dbReference type="PROSITE" id="PS00061">
    <property type="entry name" value="ADH_SHORT"/>
    <property type="match status" value="1"/>
</dbReference>
<dbReference type="GO" id="GO:0003858">
    <property type="term" value="F:3-hydroxybutyrate dehydrogenase activity"/>
    <property type="evidence" value="ECO:0007669"/>
    <property type="project" value="UniProtKB-EC"/>
</dbReference>
<dbReference type="InterPro" id="IPR050259">
    <property type="entry name" value="SDR"/>
</dbReference>
<dbReference type="SUPFAM" id="SSF51735">
    <property type="entry name" value="NAD(P)-binding Rossmann-fold domains"/>
    <property type="match status" value="1"/>
</dbReference>
<gene>
    <name evidence="4" type="ORF">ENR15_10390</name>
</gene>
<organism evidence="4">
    <name type="scientific">Planktothricoides sp. SpSt-374</name>
    <dbReference type="NCBI Taxonomy" id="2282167"/>
    <lineage>
        <taxon>Bacteria</taxon>
        <taxon>Bacillati</taxon>
        <taxon>Cyanobacteriota</taxon>
        <taxon>Cyanophyceae</taxon>
        <taxon>Oscillatoriophycideae</taxon>
        <taxon>Oscillatoriales</taxon>
        <taxon>Oscillatoriaceae</taxon>
        <taxon>Planktothricoides</taxon>
    </lineage>
</organism>
<proteinExistence type="inferred from homology"/>
<dbReference type="PRINTS" id="PR00081">
    <property type="entry name" value="GDHRDH"/>
</dbReference>
<dbReference type="InterPro" id="IPR002347">
    <property type="entry name" value="SDR_fam"/>
</dbReference>
<dbReference type="InterPro" id="IPR036291">
    <property type="entry name" value="NAD(P)-bd_dom_sf"/>
</dbReference>
<keyword evidence="2 4" id="KW-0560">Oxidoreductase</keyword>
<dbReference type="Gene3D" id="3.40.50.720">
    <property type="entry name" value="NAD(P)-binding Rossmann-like Domain"/>
    <property type="match status" value="1"/>
</dbReference>
<evidence type="ECO:0000313" key="4">
    <source>
        <dbReference type="EMBL" id="HGG01033.1"/>
    </source>
</evidence>
<dbReference type="NCBIfam" id="NF009093">
    <property type="entry name" value="PRK12429.1"/>
    <property type="match status" value="1"/>
</dbReference>
<evidence type="ECO:0000256" key="1">
    <source>
        <dbReference type="ARBA" id="ARBA00006484"/>
    </source>
</evidence>
<feature type="compositionally biased region" description="Basic and acidic residues" evidence="3">
    <location>
        <begin position="213"/>
        <end position="222"/>
    </location>
</feature>
<evidence type="ECO:0000256" key="3">
    <source>
        <dbReference type="SAM" id="MobiDB-lite"/>
    </source>
</evidence>
<accession>A0A7C3VGY4</accession>
<reference evidence="4" key="1">
    <citation type="journal article" date="2020" name="mSystems">
        <title>Genome- and Community-Level Interaction Insights into Carbon Utilization and Element Cycling Functions of Hydrothermarchaeota in Hydrothermal Sediment.</title>
        <authorList>
            <person name="Zhou Z."/>
            <person name="Liu Y."/>
            <person name="Xu W."/>
            <person name="Pan J."/>
            <person name="Luo Z.H."/>
            <person name="Li M."/>
        </authorList>
    </citation>
    <scope>NUCLEOTIDE SEQUENCE [LARGE SCALE GENOMIC DNA]</scope>
    <source>
        <strain evidence="4">SpSt-374</strain>
    </source>
</reference>
<dbReference type="InterPro" id="IPR020904">
    <property type="entry name" value="Sc_DH/Rdtase_CS"/>
</dbReference>
<dbReference type="EC" id="1.1.1.30" evidence="4"/>
<dbReference type="InterPro" id="IPR011294">
    <property type="entry name" value="3-OHbutyrate_DH"/>
</dbReference>
<evidence type="ECO:0000256" key="2">
    <source>
        <dbReference type="ARBA" id="ARBA00023002"/>
    </source>
</evidence>
<sequence length="261" mass="28212">MKLKGLSAIVTGSTSGIGLSIATELAKEGCNVMINGHRAAGEGTEQQRKSLEAYGVKCVYFSADLGNPEEIRAMVKAAESAFGQVDILVNNAGIQFTARTEEFPDDKWNAIIATDLSASFYAIKAVLPGMQQRDFGRIINIASAHGLVASVHKVAYVSAKHGMLGMTKVVAIENAEQNITCNAVCPGWVDTPLVRKQIQDRAKENGTTEQEEEMKLVGEKQPNKRFSSPEAISKAVLYFADPDNRYTTGTHLSVDGGWTSW</sequence>
<name>A0A7C3VGY4_9CYAN</name>
<comment type="similarity">
    <text evidence="1">Belongs to the short-chain dehydrogenases/reductases (SDR) family.</text>
</comment>